<dbReference type="Gene3D" id="3.40.50.980">
    <property type="match status" value="1"/>
</dbReference>
<dbReference type="GO" id="GO:0004467">
    <property type="term" value="F:long-chain fatty acid-CoA ligase activity"/>
    <property type="evidence" value="ECO:0007669"/>
    <property type="project" value="UniProtKB-EC"/>
</dbReference>
<evidence type="ECO:0000256" key="13">
    <source>
        <dbReference type="ARBA" id="ARBA00036043"/>
    </source>
</evidence>
<keyword evidence="6" id="KW-0067">ATP-binding</keyword>
<evidence type="ECO:0000256" key="10">
    <source>
        <dbReference type="ARBA" id="ARBA00026113"/>
    </source>
</evidence>
<keyword evidence="2" id="KW-0963">Cytoplasm</keyword>
<evidence type="ECO:0000256" key="17">
    <source>
        <dbReference type="ARBA" id="ARBA00043192"/>
    </source>
</evidence>
<evidence type="ECO:0000256" key="12">
    <source>
        <dbReference type="ARBA" id="ARBA00035848"/>
    </source>
</evidence>
<dbReference type="EC" id="6.2.1.3" evidence="11"/>
<evidence type="ECO:0000313" key="21">
    <source>
        <dbReference type="EMBL" id="KYO28481.1"/>
    </source>
</evidence>
<evidence type="ECO:0000256" key="18">
    <source>
        <dbReference type="ARBA" id="ARBA00048666"/>
    </source>
</evidence>
<dbReference type="InterPro" id="IPR020845">
    <property type="entry name" value="AMP-binding_CS"/>
</dbReference>
<evidence type="ECO:0000256" key="2">
    <source>
        <dbReference type="ARBA" id="ARBA00022490"/>
    </source>
</evidence>
<dbReference type="PANTHER" id="PTHR43272:SF101">
    <property type="entry name" value="ACYL-COA SYNTHETASE BUBBLEGUM FAMILY MEMBER 2-RELATED"/>
    <property type="match status" value="1"/>
</dbReference>
<dbReference type="SUPFAM" id="SSF56801">
    <property type="entry name" value="Acetyl-CoA synthetase-like"/>
    <property type="match status" value="1"/>
</dbReference>
<accession>A0A151MVA4</accession>
<comment type="similarity">
    <text evidence="14">Belongs to the ATP-dependent AMP-binding enzyme family. Bubblegum subfamily.</text>
</comment>
<comment type="catalytic activity">
    <reaction evidence="19">
        <text>hexadecanoate + ATP + CoA = hexadecanoyl-CoA + AMP + diphosphate</text>
        <dbReference type="Rhea" id="RHEA:30751"/>
        <dbReference type="ChEBI" id="CHEBI:7896"/>
        <dbReference type="ChEBI" id="CHEBI:30616"/>
        <dbReference type="ChEBI" id="CHEBI:33019"/>
        <dbReference type="ChEBI" id="CHEBI:57287"/>
        <dbReference type="ChEBI" id="CHEBI:57379"/>
        <dbReference type="ChEBI" id="CHEBI:456215"/>
    </reaction>
    <physiologicalReaction direction="left-to-right" evidence="19">
        <dbReference type="Rhea" id="RHEA:30752"/>
    </physiologicalReaction>
</comment>
<comment type="catalytic activity">
    <reaction evidence="9">
        <text>(5Z,8Z,11Z,14Z)-eicosatetraenoate + ATP + CoA = (5Z,8Z,11Z,14Z)-eicosatetraenoyl-CoA + AMP + diphosphate</text>
        <dbReference type="Rhea" id="RHEA:19713"/>
        <dbReference type="ChEBI" id="CHEBI:30616"/>
        <dbReference type="ChEBI" id="CHEBI:32395"/>
        <dbReference type="ChEBI" id="CHEBI:33019"/>
        <dbReference type="ChEBI" id="CHEBI:57287"/>
        <dbReference type="ChEBI" id="CHEBI:57368"/>
        <dbReference type="ChEBI" id="CHEBI:456215"/>
        <dbReference type="EC" id="6.2.1.15"/>
    </reaction>
    <physiologicalReaction direction="left-to-right" evidence="9">
        <dbReference type="Rhea" id="RHEA:19714"/>
    </physiologicalReaction>
</comment>
<dbReference type="EMBL" id="AKHW03004903">
    <property type="protein sequence ID" value="KYO28481.1"/>
    <property type="molecule type" value="Genomic_DNA"/>
</dbReference>
<proteinExistence type="inferred from homology"/>
<dbReference type="eggNOG" id="KOG1256">
    <property type="taxonomic scope" value="Eukaryota"/>
</dbReference>
<evidence type="ECO:0000256" key="15">
    <source>
        <dbReference type="ARBA" id="ARBA00040479"/>
    </source>
</evidence>
<dbReference type="GO" id="GO:0016020">
    <property type="term" value="C:membrane"/>
    <property type="evidence" value="ECO:0007669"/>
    <property type="project" value="TreeGrafter"/>
</dbReference>
<keyword evidence="4" id="KW-0547">Nucleotide-binding</keyword>
<evidence type="ECO:0000256" key="6">
    <source>
        <dbReference type="ARBA" id="ARBA00022840"/>
    </source>
</evidence>
<evidence type="ECO:0000256" key="9">
    <source>
        <dbReference type="ARBA" id="ARBA00024548"/>
    </source>
</evidence>
<evidence type="ECO:0000256" key="1">
    <source>
        <dbReference type="ARBA" id="ARBA00004496"/>
    </source>
</evidence>
<dbReference type="PANTHER" id="PTHR43272">
    <property type="entry name" value="LONG-CHAIN-FATTY-ACID--COA LIGASE"/>
    <property type="match status" value="1"/>
</dbReference>
<dbReference type="Pfam" id="PF00501">
    <property type="entry name" value="AMP-binding"/>
    <property type="match status" value="1"/>
</dbReference>
<evidence type="ECO:0000256" key="19">
    <source>
        <dbReference type="ARBA" id="ARBA00049139"/>
    </source>
</evidence>
<evidence type="ECO:0000313" key="22">
    <source>
        <dbReference type="Proteomes" id="UP000050525"/>
    </source>
</evidence>
<dbReference type="Gene3D" id="3.40.50.12780">
    <property type="entry name" value="N-terminal domain of ligase-like"/>
    <property type="match status" value="1"/>
</dbReference>
<dbReference type="AlphaFoldDB" id="A0A151MVA4"/>
<comment type="caution">
    <text evidence="21">The sequence shown here is derived from an EMBL/GenBank/DDBJ whole genome shotgun (WGS) entry which is preliminary data.</text>
</comment>
<dbReference type="InterPro" id="IPR042099">
    <property type="entry name" value="ANL_N_sf"/>
</dbReference>
<keyword evidence="5" id="KW-0276">Fatty acid metabolism</keyword>
<dbReference type="Proteomes" id="UP000050525">
    <property type="component" value="Unassembled WGS sequence"/>
</dbReference>
<dbReference type="STRING" id="8496.A0A151MVA4"/>
<evidence type="ECO:0000256" key="5">
    <source>
        <dbReference type="ARBA" id="ARBA00022832"/>
    </source>
</evidence>
<evidence type="ECO:0000256" key="8">
    <source>
        <dbReference type="ARBA" id="ARBA00024484"/>
    </source>
</evidence>
<comment type="catalytic activity">
    <reaction evidence="12">
        <text>(9Z,12Z)-octadecadienoate + ATP + CoA = (9Z,12Z)-octadecadienoyl-CoA + AMP + diphosphate</text>
        <dbReference type="Rhea" id="RHEA:33651"/>
        <dbReference type="ChEBI" id="CHEBI:30245"/>
        <dbReference type="ChEBI" id="CHEBI:30616"/>
        <dbReference type="ChEBI" id="CHEBI:33019"/>
        <dbReference type="ChEBI" id="CHEBI:57287"/>
        <dbReference type="ChEBI" id="CHEBI:57383"/>
        <dbReference type="ChEBI" id="CHEBI:456215"/>
    </reaction>
    <physiologicalReaction direction="left-to-right" evidence="12">
        <dbReference type="Rhea" id="RHEA:33652"/>
    </physiologicalReaction>
</comment>
<evidence type="ECO:0000256" key="16">
    <source>
        <dbReference type="ARBA" id="ARBA00042118"/>
    </source>
</evidence>
<feature type="domain" description="AMP-dependent synthetase/ligase" evidence="20">
    <location>
        <begin position="40"/>
        <end position="189"/>
    </location>
</feature>
<keyword evidence="22" id="KW-1185">Reference proteome</keyword>
<evidence type="ECO:0000256" key="14">
    <source>
        <dbReference type="ARBA" id="ARBA00038034"/>
    </source>
</evidence>
<evidence type="ECO:0000256" key="7">
    <source>
        <dbReference type="ARBA" id="ARBA00023098"/>
    </source>
</evidence>
<evidence type="ECO:0000256" key="3">
    <source>
        <dbReference type="ARBA" id="ARBA00022598"/>
    </source>
</evidence>
<evidence type="ECO:0000256" key="11">
    <source>
        <dbReference type="ARBA" id="ARBA00026121"/>
    </source>
</evidence>
<keyword evidence="3" id="KW-0436">Ligase</keyword>
<dbReference type="Pfam" id="PF23562">
    <property type="entry name" value="AMP-binding_C_3"/>
    <property type="match status" value="1"/>
</dbReference>
<organism evidence="21 22">
    <name type="scientific">Alligator mississippiensis</name>
    <name type="common">American alligator</name>
    <dbReference type="NCBI Taxonomy" id="8496"/>
    <lineage>
        <taxon>Eukaryota</taxon>
        <taxon>Metazoa</taxon>
        <taxon>Chordata</taxon>
        <taxon>Craniata</taxon>
        <taxon>Vertebrata</taxon>
        <taxon>Euteleostomi</taxon>
        <taxon>Archelosauria</taxon>
        <taxon>Archosauria</taxon>
        <taxon>Crocodylia</taxon>
        <taxon>Alligatoridae</taxon>
        <taxon>Alligatorinae</taxon>
        <taxon>Alligator</taxon>
    </lineage>
</organism>
<keyword evidence="7" id="KW-0443">Lipid metabolism</keyword>
<name>A0A151MVA4_ALLMI</name>
<dbReference type="GO" id="GO:0005783">
    <property type="term" value="C:endoplasmic reticulum"/>
    <property type="evidence" value="ECO:0007669"/>
    <property type="project" value="TreeGrafter"/>
</dbReference>
<comment type="catalytic activity">
    <reaction evidence="13">
        <text>(9Z)-octadecenoate + ATP + CoA = (9Z)-octadecenoyl-CoA + AMP + diphosphate</text>
        <dbReference type="Rhea" id="RHEA:33607"/>
        <dbReference type="ChEBI" id="CHEBI:30616"/>
        <dbReference type="ChEBI" id="CHEBI:30823"/>
        <dbReference type="ChEBI" id="CHEBI:33019"/>
        <dbReference type="ChEBI" id="CHEBI:57287"/>
        <dbReference type="ChEBI" id="CHEBI:57387"/>
        <dbReference type="ChEBI" id="CHEBI:456215"/>
    </reaction>
    <physiologicalReaction direction="left-to-right" evidence="13">
        <dbReference type="Rhea" id="RHEA:33608"/>
    </physiologicalReaction>
</comment>
<dbReference type="PROSITE" id="PS00455">
    <property type="entry name" value="AMP_BINDING"/>
    <property type="match status" value="1"/>
</dbReference>
<comment type="catalytic activity">
    <reaction evidence="8">
        <text>a long-chain fatty acid + ATP + CoA = a long-chain fatty acyl-CoA + AMP + diphosphate</text>
        <dbReference type="Rhea" id="RHEA:15421"/>
        <dbReference type="ChEBI" id="CHEBI:30616"/>
        <dbReference type="ChEBI" id="CHEBI:33019"/>
        <dbReference type="ChEBI" id="CHEBI:57287"/>
        <dbReference type="ChEBI" id="CHEBI:57560"/>
        <dbReference type="ChEBI" id="CHEBI:83139"/>
        <dbReference type="ChEBI" id="CHEBI:456215"/>
        <dbReference type="EC" id="6.2.1.3"/>
    </reaction>
    <physiologicalReaction direction="left-to-right" evidence="8">
        <dbReference type="Rhea" id="RHEA:15422"/>
    </physiologicalReaction>
</comment>
<evidence type="ECO:0000259" key="20">
    <source>
        <dbReference type="Pfam" id="PF00501"/>
    </source>
</evidence>
<sequence length="467" mass="50816">MPAPLGASIHHPLAAAMCCGAQSGVVTSMSLGGICDEILLQTLGLERFHGVTILGSNSPEWVIADIGAIMAGGLAVGVYSTSSPEACGYIAANCEANVVVVEDNAQLSKILQVQKQLPHLKAIIQYRDSLEEKRPNVYTWEEFMELGRTVPDSQLDSIIRSQCVNHCCTLIYTSGTTGTPKGVMLSHNNGSLLPTLKEVRPTFLFAVPHVWEKMEEKLKATFSQSPLVKRKLVEWARGIGLQASYSRLDGSRIKQPDVEGTSELCCWGCHVFMGYLGMEAATQEALDKAGWLRTGDLACCDPDGFRYIVGKIKELVITAGRKNIAPVPIEEAVKREVPIISNAILVGDGRKFLSMLLTLKCKVDPESGAPLDELSPEAMQFFQELGSQATRVSEVLSTRDPAVYQAIQQGVEQVNQRALSRTHHVQKWAVLPRDFSIAGGELGPTAKLKCRVVLGAYETRISGCYQD</sequence>
<reference evidence="21 22" key="1">
    <citation type="journal article" date="2012" name="Genome Biol.">
        <title>Sequencing three crocodilian genomes to illuminate the evolution of archosaurs and amniotes.</title>
        <authorList>
            <person name="St John J.A."/>
            <person name="Braun E.L."/>
            <person name="Isberg S.R."/>
            <person name="Miles L.G."/>
            <person name="Chong A.Y."/>
            <person name="Gongora J."/>
            <person name="Dalzell P."/>
            <person name="Moran C."/>
            <person name="Bed'hom B."/>
            <person name="Abzhanov A."/>
            <person name="Burgess S.C."/>
            <person name="Cooksey A.M."/>
            <person name="Castoe T.A."/>
            <person name="Crawford N.G."/>
            <person name="Densmore L.D."/>
            <person name="Drew J.C."/>
            <person name="Edwards S.V."/>
            <person name="Faircloth B.C."/>
            <person name="Fujita M.K."/>
            <person name="Greenwold M.J."/>
            <person name="Hoffmann F.G."/>
            <person name="Howard J.M."/>
            <person name="Iguchi T."/>
            <person name="Janes D.E."/>
            <person name="Khan S.Y."/>
            <person name="Kohno S."/>
            <person name="de Koning A.J."/>
            <person name="Lance S.L."/>
            <person name="McCarthy F.M."/>
            <person name="McCormack J.E."/>
            <person name="Merchant M.E."/>
            <person name="Peterson D.G."/>
            <person name="Pollock D.D."/>
            <person name="Pourmand N."/>
            <person name="Raney B.J."/>
            <person name="Roessler K.A."/>
            <person name="Sanford J.R."/>
            <person name="Sawyer R.H."/>
            <person name="Schmidt C.J."/>
            <person name="Triplett E.W."/>
            <person name="Tuberville T.D."/>
            <person name="Venegas-Anaya M."/>
            <person name="Howard J.T."/>
            <person name="Jarvis E.D."/>
            <person name="Guillette L.J.Jr."/>
            <person name="Glenn T.C."/>
            <person name="Green R.E."/>
            <person name="Ray D.A."/>
        </authorList>
    </citation>
    <scope>NUCLEOTIDE SEQUENCE [LARGE SCALE GENOMIC DNA]</scope>
    <source>
        <strain evidence="21">KSC_2009_1</strain>
    </source>
</reference>
<protein>
    <recommendedName>
        <fullName evidence="15">Long-chain-fatty-acid--CoA ligase ACSBG2</fullName>
        <ecNumber evidence="10">6.2.1.15</ecNumber>
        <ecNumber evidence="11">6.2.1.3</ecNumber>
    </recommendedName>
    <alternativeName>
        <fullName evidence="17">Acyl-CoA synthetase bubblegum family member 2</fullName>
    </alternativeName>
    <alternativeName>
        <fullName evidence="16">Arachidonate--CoA ligase ACSBG2</fullName>
    </alternativeName>
</protein>
<gene>
    <name evidence="21" type="ORF">Y1Q_0016907</name>
</gene>
<comment type="subcellular location">
    <subcellularLocation>
        <location evidence="1">Cytoplasm</location>
    </subcellularLocation>
</comment>
<dbReference type="EC" id="6.2.1.15" evidence="10"/>
<comment type="catalytic activity">
    <reaction evidence="18">
        <text>tetracosanoate + ATP + CoA = tetracosanoyl-CoA + AMP + diphosphate</text>
        <dbReference type="Rhea" id="RHEA:33639"/>
        <dbReference type="ChEBI" id="CHEBI:30616"/>
        <dbReference type="ChEBI" id="CHEBI:31014"/>
        <dbReference type="ChEBI" id="CHEBI:33019"/>
        <dbReference type="ChEBI" id="CHEBI:57287"/>
        <dbReference type="ChEBI" id="CHEBI:65052"/>
        <dbReference type="ChEBI" id="CHEBI:456215"/>
    </reaction>
    <physiologicalReaction direction="left-to-right" evidence="18">
        <dbReference type="Rhea" id="RHEA:33640"/>
    </physiologicalReaction>
</comment>
<evidence type="ECO:0000256" key="4">
    <source>
        <dbReference type="ARBA" id="ARBA00022741"/>
    </source>
</evidence>
<dbReference type="InterPro" id="IPR000873">
    <property type="entry name" value="AMP-dep_synth/lig_dom"/>
</dbReference>